<proteinExistence type="predicted"/>
<comment type="caution">
    <text evidence="1">The sequence shown here is derived from an EMBL/GenBank/DDBJ whole genome shotgun (WGS) entry which is preliminary data.</text>
</comment>
<gene>
    <name evidence="1" type="ORF">E0Y62_25935</name>
</gene>
<reference evidence="1 2" key="1">
    <citation type="submission" date="2019-03" db="EMBL/GenBank/DDBJ databases">
        <authorList>
            <person name="Jensen L."/>
            <person name="Storgaard J."/>
            <person name="Sulaj E."/>
            <person name="Schramm A."/>
            <person name="Marshall I.P.G."/>
        </authorList>
    </citation>
    <scope>NUCLEOTIDE SEQUENCE [LARGE SCALE GENOMIC DNA]</scope>
    <source>
        <strain evidence="1 2">2017H2G3</strain>
    </source>
</reference>
<sequence>MKIVEYNNSNDIWVQFEQGEPVHTQWTPFIKGEVTNVYDISIYGVGSIGDGLYKTSVKGKISPQYKSWHSMMTRCYNDKYQEKQPTYKGCTVVEEWHNFQNFAKWYDENYYEVEGDKMQLDKDIIVKGNKVYSPNTCVFVPQSINKLFIKKEFKRGKLPIGV</sequence>
<feature type="non-terminal residue" evidence="1">
    <location>
        <position position="162"/>
    </location>
</feature>
<dbReference type="AlphaFoldDB" id="A0A4R1ASK1"/>
<name>A0A4R1ASK1_9BACI</name>
<evidence type="ECO:0000313" key="1">
    <source>
        <dbReference type="EMBL" id="TCJ01061.1"/>
    </source>
</evidence>
<keyword evidence="2" id="KW-1185">Reference proteome</keyword>
<accession>A0A4R1ASK1</accession>
<protein>
    <submittedName>
        <fullName evidence="1">AP2 domain-containing protein</fullName>
    </submittedName>
</protein>
<organism evidence="1 2">
    <name type="scientific">Cytobacillus praedii</name>
    <dbReference type="NCBI Taxonomy" id="1742358"/>
    <lineage>
        <taxon>Bacteria</taxon>
        <taxon>Bacillati</taxon>
        <taxon>Bacillota</taxon>
        <taxon>Bacilli</taxon>
        <taxon>Bacillales</taxon>
        <taxon>Bacillaceae</taxon>
        <taxon>Cytobacillus</taxon>
    </lineage>
</organism>
<evidence type="ECO:0000313" key="2">
    <source>
        <dbReference type="Proteomes" id="UP000293846"/>
    </source>
</evidence>
<dbReference type="EMBL" id="SJTH01000086">
    <property type="protein sequence ID" value="TCJ01061.1"/>
    <property type="molecule type" value="Genomic_DNA"/>
</dbReference>
<dbReference type="Proteomes" id="UP000293846">
    <property type="component" value="Unassembled WGS sequence"/>
</dbReference>